<feature type="compositionally biased region" description="Basic residues" evidence="2">
    <location>
        <begin position="433"/>
        <end position="449"/>
    </location>
</feature>
<dbReference type="Pfam" id="PF00350">
    <property type="entry name" value="Dynamin_N"/>
    <property type="match status" value="1"/>
</dbReference>
<evidence type="ECO:0000259" key="3">
    <source>
        <dbReference type="Pfam" id="PF00350"/>
    </source>
</evidence>
<protein>
    <recommendedName>
        <fullName evidence="7">Tat pathway signal sequence</fullName>
    </recommendedName>
</protein>
<organism evidence="5 6">
    <name type="scientific">Diaporthe eres</name>
    <name type="common">Phomopsis oblonga</name>
    <dbReference type="NCBI Taxonomy" id="83184"/>
    <lineage>
        <taxon>Eukaryota</taxon>
        <taxon>Fungi</taxon>
        <taxon>Dikarya</taxon>
        <taxon>Ascomycota</taxon>
        <taxon>Pezizomycotina</taxon>
        <taxon>Sordariomycetes</taxon>
        <taxon>Sordariomycetidae</taxon>
        <taxon>Diaporthales</taxon>
        <taxon>Diaporthaceae</taxon>
        <taxon>Diaporthe</taxon>
        <taxon>Diaporthe eres species complex</taxon>
    </lineage>
</organism>
<reference evidence="5 6" key="1">
    <citation type="submission" date="2024-02" db="EMBL/GenBank/DDBJ databases">
        <title>De novo assembly and annotation of 12 fungi associated with fruit tree decline syndrome in Ontario, Canada.</title>
        <authorList>
            <person name="Sulman M."/>
            <person name="Ellouze W."/>
            <person name="Ilyukhin E."/>
        </authorList>
    </citation>
    <scope>NUCLEOTIDE SEQUENCE [LARGE SCALE GENOMIC DNA]</scope>
    <source>
        <strain evidence="5 6">M169</strain>
    </source>
</reference>
<evidence type="ECO:0000313" key="5">
    <source>
        <dbReference type="EMBL" id="KAK7740246.1"/>
    </source>
</evidence>
<dbReference type="SUPFAM" id="SSF52540">
    <property type="entry name" value="P-loop containing nucleoside triphosphate hydrolases"/>
    <property type="match status" value="1"/>
</dbReference>
<comment type="caution">
    <text evidence="5">The sequence shown here is derived from an EMBL/GenBank/DDBJ whole genome shotgun (WGS) entry which is preliminary data.</text>
</comment>
<dbReference type="InterPro" id="IPR045063">
    <property type="entry name" value="Dynamin_N"/>
</dbReference>
<keyword evidence="6" id="KW-1185">Reference proteome</keyword>
<evidence type="ECO:0008006" key="7">
    <source>
        <dbReference type="Google" id="ProtNLM"/>
    </source>
</evidence>
<evidence type="ECO:0000259" key="4">
    <source>
        <dbReference type="Pfam" id="PF24564"/>
    </source>
</evidence>
<accession>A0ABR1PMY6</accession>
<name>A0ABR1PMY6_DIAER</name>
<feature type="coiled-coil region" evidence="1">
    <location>
        <begin position="376"/>
        <end position="410"/>
    </location>
</feature>
<dbReference type="PANTHER" id="PTHR36681:SF3">
    <property type="entry name" value="NUCLEAR GTPASE, GERMINAL CENTER-ASSOCIATED, TANDEM DUPLICATE 3"/>
    <property type="match status" value="1"/>
</dbReference>
<evidence type="ECO:0000313" key="6">
    <source>
        <dbReference type="Proteomes" id="UP001430848"/>
    </source>
</evidence>
<gene>
    <name evidence="5" type="ORF">SLS63_001446</name>
</gene>
<feature type="domain" description="DUF7605" evidence="4">
    <location>
        <begin position="748"/>
        <end position="907"/>
    </location>
</feature>
<feature type="domain" description="Dynamin N-terminal" evidence="3">
    <location>
        <begin position="94"/>
        <end position="326"/>
    </location>
</feature>
<feature type="region of interest" description="Disordered" evidence="2">
    <location>
        <begin position="418"/>
        <end position="491"/>
    </location>
</feature>
<sequence length="1033" mass="114202">MADPPVKADPGSDKQGLDDANAMEHTSLSSGVIDQLIKRSSVLELEAGVQVGIRLLEDLKAALNAYGAGNSQAAQWLQYIQQVQEQAYPARTVIGVVGATGAGKSSVINAVLDEERLVPTSGLRACTASATEISYNYSDDPNELYRAEVEFISAEEWSRQLKAHLEDLIDGNGDISRDCNNPDTEAGLAYSKIKAVFPHMTKEQIVRRASDPDAMAQDPLICAVLGSARLLCATSSPDLHDNLLQYVDSKDNTSSQMEYWPLIKVVRIYCKAAALSTGVVLVDLPGVQDSNAARSAVSDSYIKVCDGLWITSRIDRAVSDGVAQKLFGNSFKRQLQSDGAFSAITFICTKADSILASEVKDKLKVNVEVGDYWEQIELLGQKRDRLNVQIKDLKNQKGDCEAKLQGLDKSFEEWDDLRDKLPQGPVYRPSQNSKKRKRNTSAGRPRKTRGSVNDLFDSDDSDESDDADDSEDSMDGEDTEASQGQAVPLTKDDIKAELESLKAQKKETRSAKKSLSKELAQAKRELAQVNDEDEVMHSEMMSLCIQGRSKYVKDCMKGHFIMGIKELDQELAIEKDEASFDPEKDIRNYDELARSLPVFCVSAHAYQKLAGRLEKDAVQINGFATLDDTEIPQLQEHAKKLTEGGRISTSLLFLSELNRLLNSMRLWAAASTRKAVSEKDQMIDEKVLRGCLMGLEKAFRKVVVDCQSFMKHDLQTLLYKAFDRLIPIASGSAVETAIRWGKPRSDGGMYWGSYKATCRRNGSWTGIYGSRDFNEELCEPIDRRLAGRWEKTFRQQIPLVLEAFVRACGVILDDFHADVAKNVPGAAANPAGLNMLLQQKRTYKMTLDTTPNFIGAKITEIQREANRGFIPVIQEAMQPAYDACARERGPGTFGRMKSTMESHVETTRNTMFRAACDVVRGQLDGMCAEVEQQMAVFTNDLLAKLQRDYLTTLVGGHAEATTAVPFAEQMLHAQIWPILEDADFRFAQSCFPATGGVPAAPVGSEKDEDLIARQLEDVSELGTKPDIKPEPPL</sequence>
<dbReference type="EMBL" id="JAKNSF020000003">
    <property type="protein sequence ID" value="KAK7740246.1"/>
    <property type="molecule type" value="Genomic_DNA"/>
</dbReference>
<proteinExistence type="predicted"/>
<dbReference type="Proteomes" id="UP001430848">
    <property type="component" value="Unassembled WGS sequence"/>
</dbReference>
<keyword evidence="1" id="KW-0175">Coiled coil</keyword>
<dbReference type="InterPro" id="IPR056024">
    <property type="entry name" value="DUF7605"/>
</dbReference>
<dbReference type="InterPro" id="IPR027417">
    <property type="entry name" value="P-loop_NTPase"/>
</dbReference>
<feature type="coiled-coil region" evidence="1">
    <location>
        <begin position="491"/>
        <end position="539"/>
    </location>
</feature>
<dbReference type="Pfam" id="PF24564">
    <property type="entry name" value="DUF7605"/>
    <property type="match status" value="1"/>
</dbReference>
<evidence type="ECO:0000256" key="2">
    <source>
        <dbReference type="SAM" id="MobiDB-lite"/>
    </source>
</evidence>
<dbReference type="Gene3D" id="3.40.50.300">
    <property type="entry name" value="P-loop containing nucleotide triphosphate hydrolases"/>
    <property type="match status" value="1"/>
</dbReference>
<feature type="compositionally biased region" description="Acidic residues" evidence="2">
    <location>
        <begin position="456"/>
        <end position="480"/>
    </location>
</feature>
<evidence type="ECO:0000256" key="1">
    <source>
        <dbReference type="SAM" id="Coils"/>
    </source>
</evidence>
<dbReference type="PANTHER" id="PTHR36681">
    <property type="entry name" value="NUCLEAR GTPASE, GERMINAL CENTER-ASSOCIATED, TANDEM DUPLICATE 3"/>
    <property type="match status" value="1"/>
</dbReference>